<dbReference type="AlphaFoldDB" id="A0A9P0FN45"/>
<evidence type="ECO:0000259" key="7">
    <source>
        <dbReference type="PROSITE" id="PS51713"/>
    </source>
</evidence>
<dbReference type="InterPro" id="IPR015946">
    <property type="entry name" value="KH_dom-like_a/b"/>
</dbReference>
<dbReference type="GO" id="GO:0000028">
    <property type="term" value="P:ribosomal small subunit assembly"/>
    <property type="evidence" value="ECO:0007669"/>
    <property type="project" value="TreeGrafter"/>
</dbReference>
<dbReference type="PANTHER" id="PTHR42698:SF1">
    <property type="entry name" value="GTPASE ERA, MITOCHONDRIAL"/>
    <property type="match status" value="1"/>
</dbReference>
<dbReference type="PROSITE" id="PS51713">
    <property type="entry name" value="G_ERA"/>
    <property type="match status" value="1"/>
</dbReference>
<feature type="region of interest" description="G2" evidence="6">
    <location>
        <begin position="79"/>
        <end position="83"/>
    </location>
</feature>
<accession>A0A9P0FN45</accession>
<organism evidence="8 9">
    <name type="scientific">Brassicogethes aeneus</name>
    <name type="common">Rape pollen beetle</name>
    <name type="synonym">Meligethes aeneus</name>
    <dbReference type="NCBI Taxonomy" id="1431903"/>
    <lineage>
        <taxon>Eukaryota</taxon>
        <taxon>Metazoa</taxon>
        <taxon>Ecdysozoa</taxon>
        <taxon>Arthropoda</taxon>
        <taxon>Hexapoda</taxon>
        <taxon>Insecta</taxon>
        <taxon>Pterygota</taxon>
        <taxon>Neoptera</taxon>
        <taxon>Endopterygota</taxon>
        <taxon>Coleoptera</taxon>
        <taxon>Polyphaga</taxon>
        <taxon>Cucujiformia</taxon>
        <taxon>Nitidulidae</taxon>
        <taxon>Meligethinae</taxon>
        <taxon>Brassicogethes</taxon>
    </lineage>
</organism>
<dbReference type="CDD" id="cd04163">
    <property type="entry name" value="Era"/>
    <property type="match status" value="1"/>
</dbReference>
<dbReference type="InterPro" id="IPR005662">
    <property type="entry name" value="GTPase_Era-like"/>
</dbReference>
<evidence type="ECO:0000256" key="5">
    <source>
        <dbReference type="ARBA" id="ARBA00030975"/>
    </source>
</evidence>
<dbReference type="Gene3D" id="3.30.300.20">
    <property type="match status" value="1"/>
</dbReference>
<dbReference type="GO" id="GO:0005525">
    <property type="term" value="F:GTP binding"/>
    <property type="evidence" value="ECO:0007669"/>
    <property type="project" value="UniProtKB-UniRule"/>
</dbReference>
<feature type="region of interest" description="G5" evidence="6">
    <location>
        <begin position="220"/>
        <end position="222"/>
    </location>
</feature>
<feature type="region of interest" description="G1" evidence="6">
    <location>
        <begin position="53"/>
        <end position="60"/>
    </location>
</feature>
<dbReference type="Proteomes" id="UP001154078">
    <property type="component" value="Chromosome 9"/>
</dbReference>
<evidence type="ECO:0000256" key="2">
    <source>
        <dbReference type="ARBA" id="ARBA00019149"/>
    </source>
</evidence>
<dbReference type="GO" id="GO:0019843">
    <property type="term" value="F:rRNA binding"/>
    <property type="evidence" value="ECO:0007669"/>
    <property type="project" value="TreeGrafter"/>
</dbReference>
<sequence length="354" mass="40005">MFSKIIKNITLTCRTINIKQIRLYSLEITENVANTFKPPEICDTKLLKVAIIGCPNAGKSTFINNLMDRKVCATSSKVHTTRNKSLAIFTVGDSQIVFVDTPGLVNDREKKKFNLEKSFTKDSKSSLSDADIIGVIHDVANAYTREILDIKVIRLLELHKTKPSFLVLNKVDVLKSKRKLLDITRVLTENSLDGKTIPGKFKKIETENKGWPLFKEIFMVSSLTGSGIPEVRDYLIKNAKPNKWMFPEETWTNETPENLVLKAVQATLLNFLPQEIPYTLKPELELFEQNNLTGDIICSVVVKCPSQRIAKLVAGASDGKLKQITETVQHDLQLAFQNFVRIHIVMNSEEKEKT</sequence>
<feature type="domain" description="Era-type G" evidence="7">
    <location>
        <begin position="45"/>
        <end position="242"/>
    </location>
</feature>
<keyword evidence="9" id="KW-1185">Reference proteome</keyword>
<evidence type="ECO:0000256" key="1">
    <source>
        <dbReference type="ARBA" id="ARBA00007921"/>
    </source>
</evidence>
<dbReference type="NCBIfam" id="TIGR00231">
    <property type="entry name" value="small_GTP"/>
    <property type="match status" value="1"/>
</dbReference>
<dbReference type="PRINTS" id="PR00326">
    <property type="entry name" value="GTP1OBG"/>
</dbReference>
<dbReference type="InterPro" id="IPR005225">
    <property type="entry name" value="Small_GTP-bd"/>
</dbReference>
<evidence type="ECO:0000313" key="8">
    <source>
        <dbReference type="EMBL" id="CAH0564185.1"/>
    </source>
</evidence>
<keyword evidence="4 6" id="KW-0342">GTP-binding</keyword>
<gene>
    <name evidence="8" type="ORF">MELIAE_LOCUS12793</name>
</gene>
<dbReference type="PANTHER" id="PTHR42698">
    <property type="entry name" value="GTPASE ERA"/>
    <property type="match status" value="1"/>
</dbReference>
<feature type="region of interest" description="G3" evidence="6">
    <location>
        <begin position="100"/>
        <end position="103"/>
    </location>
</feature>
<dbReference type="InterPro" id="IPR009019">
    <property type="entry name" value="KH_sf_prok-type"/>
</dbReference>
<dbReference type="Pfam" id="PF01926">
    <property type="entry name" value="MMR_HSR1"/>
    <property type="match status" value="1"/>
</dbReference>
<feature type="region of interest" description="G4" evidence="6">
    <location>
        <begin position="169"/>
        <end position="172"/>
    </location>
</feature>
<comment type="similarity">
    <text evidence="1 6">Belongs to the TRAFAC class TrmE-Era-EngA-EngB-Septin-like GTPase superfamily. Era GTPase family.</text>
</comment>
<name>A0A9P0FN45_BRAAE</name>
<protein>
    <recommendedName>
        <fullName evidence="2">GTPase Era, mitochondrial</fullName>
    </recommendedName>
    <alternativeName>
        <fullName evidence="5">ERA-like protein 1</fullName>
    </alternativeName>
</protein>
<dbReference type="Gene3D" id="3.40.50.300">
    <property type="entry name" value="P-loop containing nucleotide triphosphate hydrolases"/>
    <property type="match status" value="1"/>
</dbReference>
<evidence type="ECO:0000256" key="3">
    <source>
        <dbReference type="ARBA" id="ARBA00022741"/>
    </source>
</evidence>
<dbReference type="SUPFAM" id="SSF54814">
    <property type="entry name" value="Prokaryotic type KH domain (KH-domain type II)"/>
    <property type="match status" value="1"/>
</dbReference>
<dbReference type="OrthoDB" id="8954335at2759"/>
<dbReference type="InterPro" id="IPR006073">
    <property type="entry name" value="GTP-bd"/>
</dbReference>
<dbReference type="FunFam" id="3.40.50.300:FF:002220">
    <property type="entry name" value="GTPase Era, mitochondrial"/>
    <property type="match status" value="1"/>
</dbReference>
<evidence type="ECO:0000256" key="6">
    <source>
        <dbReference type="PROSITE-ProRule" id="PRU01050"/>
    </source>
</evidence>
<proteinExistence type="inferred from homology"/>
<evidence type="ECO:0000256" key="4">
    <source>
        <dbReference type="ARBA" id="ARBA00023134"/>
    </source>
</evidence>
<dbReference type="GO" id="GO:0005759">
    <property type="term" value="C:mitochondrial matrix"/>
    <property type="evidence" value="ECO:0007669"/>
    <property type="project" value="TreeGrafter"/>
</dbReference>
<keyword evidence="3 6" id="KW-0547">Nucleotide-binding</keyword>
<dbReference type="GO" id="GO:0043024">
    <property type="term" value="F:ribosomal small subunit binding"/>
    <property type="evidence" value="ECO:0007669"/>
    <property type="project" value="TreeGrafter"/>
</dbReference>
<dbReference type="SUPFAM" id="SSF52540">
    <property type="entry name" value="P-loop containing nucleoside triphosphate hydrolases"/>
    <property type="match status" value="1"/>
</dbReference>
<reference evidence="8" key="1">
    <citation type="submission" date="2021-12" db="EMBL/GenBank/DDBJ databases">
        <authorList>
            <person name="King R."/>
        </authorList>
    </citation>
    <scope>NUCLEOTIDE SEQUENCE</scope>
</reference>
<dbReference type="EMBL" id="OV121140">
    <property type="protein sequence ID" value="CAH0564185.1"/>
    <property type="molecule type" value="Genomic_DNA"/>
</dbReference>
<dbReference type="InterPro" id="IPR027417">
    <property type="entry name" value="P-loop_NTPase"/>
</dbReference>
<evidence type="ECO:0000313" key="9">
    <source>
        <dbReference type="Proteomes" id="UP001154078"/>
    </source>
</evidence>
<dbReference type="InterPro" id="IPR030388">
    <property type="entry name" value="G_ERA_dom"/>
</dbReference>